<proteinExistence type="predicted"/>
<organism evidence="2 3">
    <name type="scientific">Ruegeria intermedia</name>
    <dbReference type="NCBI Taxonomy" id="996115"/>
    <lineage>
        <taxon>Bacteria</taxon>
        <taxon>Pseudomonadati</taxon>
        <taxon>Pseudomonadota</taxon>
        <taxon>Alphaproteobacteria</taxon>
        <taxon>Rhodobacterales</taxon>
        <taxon>Roseobacteraceae</taxon>
        <taxon>Ruegeria</taxon>
    </lineage>
</organism>
<reference evidence="2 3" key="1">
    <citation type="submission" date="2016-11" db="EMBL/GenBank/DDBJ databases">
        <authorList>
            <person name="Varghese N."/>
            <person name="Submissions S."/>
        </authorList>
    </citation>
    <scope>NUCLEOTIDE SEQUENCE [LARGE SCALE GENOMIC DNA]</scope>
    <source>
        <strain evidence="2 3">DSM 29341</strain>
    </source>
</reference>
<feature type="transmembrane region" description="Helical" evidence="1">
    <location>
        <begin position="39"/>
        <end position="60"/>
    </location>
</feature>
<evidence type="ECO:0000313" key="2">
    <source>
        <dbReference type="EMBL" id="SHE39969.1"/>
    </source>
</evidence>
<feature type="transmembrane region" description="Helical" evidence="1">
    <location>
        <begin position="12"/>
        <end position="33"/>
    </location>
</feature>
<dbReference type="RefSeq" id="WP_149774354.1">
    <property type="nucleotide sequence ID" value="NZ_FQVK01000002.1"/>
</dbReference>
<accession>A0A1M4T685</accession>
<keyword evidence="1" id="KW-0472">Membrane</keyword>
<dbReference type="Proteomes" id="UP000325134">
    <property type="component" value="Unassembled WGS sequence"/>
</dbReference>
<gene>
    <name evidence="2" type="ORF">SAMN05444279_10232</name>
</gene>
<keyword evidence="1" id="KW-0812">Transmembrane</keyword>
<keyword evidence="1" id="KW-1133">Transmembrane helix</keyword>
<dbReference type="OrthoDB" id="7874922at2"/>
<dbReference type="EMBL" id="FQVK01000002">
    <property type="protein sequence ID" value="SHE39969.1"/>
    <property type="molecule type" value="Genomic_DNA"/>
</dbReference>
<name>A0A1M4T685_9RHOB</name>
<sequence>MARSPRNRRDDVLTAASYALPVLGGLLGVAYVNVKYTDFINPVWAIGGGAVLGWIAARLLRRVLG</sequence>
<evidence type="ECO:0000256" key="1">
    <source>
        <dbReference type="SAM" id="Phobius"/>
    </source>
</evidence>
<evidence type="ECO:0000313" key="3">
    <source>
        <dbReference type="Proteomes" id="UP000325134"/>
    </source>
</evidence>
<dbReference type="AlphaFoldDB" id="A0A1M4T685"/>
<protein>
    <submittedName>
        <fullName evidence="2">Uncharacterized protein</fullName>
    </submittedName>
</protein>
<keyword evidence="3" id="KW-1185">Reference proteome</keyword>